<dbReference type="Pfam" id="PF13416">
    <property type="entry name" value="SBP_bac_8"/>
    <property type="match status" value="1"/>
</dbReference>
<keyword evidence="3" id="KW-0732">Signal</keyword>
<keyword evidence="6" id="KW-1185">Reference proteome</keyword>
<feature type="compositionally biased region" description="Gly residues" evidence="4">
    <location>
        <begin position="28"/>
        <end position="68"/>
    </location>
</feature>
<accession>A0A2I8VJL7</accession>
<dbReference type="PROSITE" id="PS51257">
    <property type="entry name" value="PROKAR_LIPOPROTEIN"/>
    <property type="match status" value="1"/>
</dbReference>
<keyword evidence="2" id="KW-0813">Transport</keyword>
<evidence type="ECO:0000313" key="6">
    <source>
        <dbReference type="Proteomes" id="UP000236584"/>
    </source>
</evidence>
<organism evidence="5 6">
    <name type="scientific">Salinigranum rubrum</name>
    <dbReference type="NCBI Taxonomy" id="755307"/>
    <lineage>
        <taxon>Archaea</taxon>
        <taxon>Methanobacteriati</taxon>
        <taxon>Methanobacteriota</taxon>
        <taxon>Stenosarchaea group</taxon>
        <taxon>Halobacteria</taxon>
        <taxon>Halobacteriales</taxon>
        <taxon>Haloferacaceae</taxon>
        <taxon>Salinigranum</taxon>
    </lineage>
</organism>
<dbReference type="OrthoDB" id="18176at2157"/>
<protein>
    <submittedName>
        <fullName evidence="5">ABC transporter substrate-binding protein</fullName>
    </submittedName>
</protein>
<dbReference type="PANTHER" id="PTHR30061">
    <property type="entry name" value="MALTOSE-BINDING PERIPLASMIC PROTEIN"/>
    <property type="match status" value="1"/>
</dbReference>
<evidence type="ECO:0000313" key="5">
    <source>
        <dbReference type="EMBL" id="AUV82133.1"/>
    </source>
</evidence>
<dbReference type="Gene3D" id="3.40.190.10">
    <property type="entry name" value="Periplasmic binding protein-like II"/>
    <property type="match status" value="2"/>
</dbReference>
<reference evidence="5 6" key="1">
    <citation type="submission" date="2018-01" db="EMBL/GenBank/DDBJ databases">
        <title>Complete genome sequence of Salinigranum rubrum GX10T, an extremely halophilic archaeon isolated from a marine solar saltern.</title>
        <authorList>
            <person name="Han S."/>
        </authorList>
    </citation>
    <scope>NUCLEOTIDE SEQUENCE [LARGE SCALE GENOMIC DNA]</scope>
    <source>
        <strain evidence="5 6">GX10</strain>
    </source>
</reference>
<dbReference type="AlphaFoldDB" id="A0A2I8VJL7"/>
<dbReference type="GO" id="GO:1901982">
    <property type="term" value="F:maltose binding"/>
    <property type="evidence" value="ECO:0007669"/>
    <property type="project" value="TreeGrafter"/>
</dbReference>
<dbReference type="GO" id="GO:0055052">
    <property type="term" value="C:ATP-binding cassette (ABC) transporter complex, substrate-binding subunit-containing"/>
    <property type="evidence" value="ECO:0007669"/>
    <property type="project" value="TreeGrafter"/>
</dbReference>
<dbReference type="EMBL" id="CP026309">
    <property type="protein sequence ID" value="AUV82133.1"/>
    <property type="molecule type" value="Genomic_DNA"/>
</dbReference>
<proteinExistence type="inferred from homology"/>
<gene>
    <name evidence="5" type="ORF">C2R22_11140</name>
</gene>
<comment type="similarity">
    <text evidence="1">Belongs to the bacterial solute-binding protein 1 family.</text>
</comment>
<evidence type="ECO:0000256" key="3">
    <source>
        <dbReference type="ARBA" id="ARBA00022729"/>
    </source>
</evidence>
<evidence type="ECO:0000256" key="1">
    <source>
        <dbReference type="ARBA" id="ARBA00008520"/>
    </source>
</evidence>
<sequence length="459" mass="48158">MDDNERMSRRTYVTLAGLTSAGMAGLAGCSGGGGGGGDSGGDGGGSSGDGGGGDSGGDSSGDGGGSGGSSAPLEVLHGWTGGDGARAAEALSSAFSEAYPDISAEFNPIGGGGNENLDAVVANRLQSGDPPSSFANWPGKNLQRYEGALGTVDDVWSENNFSEVMVQEAVDLHQLGGSFRAVPLGSHRLNCLFYNTSVVEEAGVDPDSLDSVEALLEALDTVSTETDKIPMTQAMSGTWTITQLWAAVMLGANGYQAYMDFIEGNGSEDAVRTAFEHLATIHENYISEDASSIGLTESNQNIINGNAAFIHQGNWAAGAYRNAEDFTYNEDWGFKTFPGTEGMYTLHFDSFLYPSNNPTPEKAKTYLGFVGSPEAQIAFNQYKGSIPTRTDVSMEQFGPYLQETAEDFANAEQRPPTLQHGLAVTREKMTALNEVISSEFTGPYNVDAATQGFLDAVSN</sequence>
<dbReference type="Proteomes" id="UP000236584">
    <property type="component" value="Chromosome"/>
</dbReference>
<feature type="region of interest" description="Disordered" evidence="4">
    <location>
        <begin position="27"/>
        <end position="80"/>
    </location>
</feature>
<dbReference type="PANTHER" id="PTHR30061:SF50">
    <property type="entry name" value="MALTOSE_MALTODEXTRIN-BINDING PERIPLASMIC PROTEIN"/>
    <property type="match status" value="1"/>
</dbReference>
<dbReference type="GO" id="GO:0015768">
    <property type="term" value="P:maltose transport"/>
    <property type="evidence" value="ECO:0007669"/>
    <property type="project" value="TreeGrafter"/>
</dbReference>
<evidence type="ECO:0000256" key="4">
    <source>
        <dbReference type="SAM" id="MobiDB-lite"/>
    </source>
</evidence>
<evidence type="ECO:0000256" key="2">
    <source>
        <dbReference type="ARBA" id="ARBA00022448"/>
    </source>
</evidence>
<dbReference type="KEGG" id="srub:C2R22_11140"/>
<dbReference type="InterPro" id="IPR006059">
    <property type="entry name" value="SBP"/>
</dbReference>
<dbReference type="SUPFAM" id="SSF53850">
    <property type="entry name" value="Periplasmic binding protein-like II"/>
    <property type="match status" value="1"/>
</dbReference>
<name>A0A2I8VJL7_9EURY</name>
<dbReference type="GO" id="GO:0042956">
    <property type="term" value="P:maltodextrin transmembrane transport"/>
    <property type="evidence" value="ECO:0007669"/>
    <property type="project" value="TreeGrafter"/>
</dbReference>